<comment type="similarity">
    <text evidence="2">Belongs to the bacterial solute-binding protein 5 family.</text>
</comment>
<dbReference type="InterPro" id="IPR000914">
    <property type="entry name" value="SBP_5_dom"/>
</dbReference>
<reference evidence="6 7" key="1">
    <citation type="submission" date="2019-03" db="EMBL/GenBank/DDBJ databases">
        <title>Genomic Encyclopedia of Type Strains, Phase IV (KMG-IV): sequencing the most valuable type-strain genomes for metagenomic binning, comparative biology and taxonomic classification.</title>
        <authorList>
            <person name="Goeker M."/>
        </authorList>
    </citation>
    <scope>NUCLEOTIDE SEQUENCE [LARGE SCALE GENOMIC DNA]</scope>
    <source>
        <strain evidence="6 7">DSM 25488</strain>
    </source>
</reference>
<keyword evidence="4" id="KW-0732">Signal</keyword>
<comment type="caution">
    <text evidence="6">The sequence shown here is derived from an EMBL/GenBank/DDBJ whole genome shotgun (WGS) entry which is preliminary data.</text>
</comment>
<evidence type="ECO:0000256" key="1">
    <source>
        <dbReference type="ARBA" id="ARBA00004196"/>
    </source>
</evidence>
<keyword evidence="3" id="KW-0813">Transport</keyword>
<dbReference type="Gene3D" id="3.90.76.10">
    <property type="entry name" value="Dipeptide-binding Protein, Domain 1"/>
    <property type="match status" value="1"/>
</dbReference>
<protein>
    <submittedName>
        <fullName evidence="6">Oligopeptide transport system substrate-binding protein</fullName>
    </submittedName>
</protein>
<keyword evidence="7" id="KW-1185">Reference proteome</keyword>
<evidence type="ECO:0000256" key="2">
    <source>
        <dbReference type="ARBA" id="ARBA00005695"/>
    </source>
</evidence>
<dbReference type="Proteomes" id="UP000295724">
    <property type="component" value="Unassembled WGS sequence"/>
</dbReference>
<comment type="subcellular location">
    <subcellularLocation>
        <location evidence="1">Cell envelope</location>
    </subcellularLocation>
</comment>
<dbReference type="Pfam" id="PF00496">
    <property type="entry name" value="SBP_bac_5"/>
    <property type="match status" value="1"/>
</dbReference>
<dbReference type="InterPro" id="IPR039424">
    <property type="entry name" value="SBP_5"/>
</dbReference>
<dbReference type="AlphaFoldDB" id="A0A4R6Y013"/>
<accession>A0A4R6Y013</accession>
<proteinExistence type="inferred from homology"/>
<sequence length="535" mass="61592">MVNIKASIQETCGINLSYQKLARMPSCFKQLQGFINGSFCVLIQDMNYTLRSLLYFFLISTAVCHAQTFHRGNGSEPDSLNIHQAQGINSQNILLDLYEGLMTFDAKGLIIPGAITHYQVSEDQLQWHFYLNPHAKWSDGTSLTANDFLFAWQTAIDPQVAAPYRQLFNNLMRDGELNVTAPHSLQLHITLNYPDASFLNKLVLPIFFPLPSHNNDRRVSNGAFYLSQWDIQEKIHLLKNKHYHQADKVQLKEVVYWVTENQNSELLRFRANELDLTETIPDHQIDWLKKNHPNELKIAPYYGTFFLGLNLNDSLLNNPKLRQALSASIDRDILVNKVLKSGQQAAYAIIPPVEPTPKDPLINIPKAKQLLADSGFNKETDHLEILYNNSDNQKKVALAVAAMWRQNLGIKSRLRNQEWKIFVNTRKSPNKQVFRSGWIADYFSPINFLELFHSNSHFNFYGMKQQKYDDLIDAMNTTTDPSLLNKLTIQAEQILSDELPVIPLYHYVSRHLVAKHIKGYHDNLMDKHLSRYISK</sequence>
<dbReference type="InterPro" id="IPR030678">
    <property type="entry name" value="Peptide/Ni-bd"/>
</dbReference>
<feature type="domain" description="Solute-binding protein family 5" evidence="5">
    <location>
        <begin position="110"/>
        <end position="458"/>
    </location>
</feature>
<dbReference type="CDD" id="cd08504">
    <property type="entry name" value="PBP2_OppA"/>
    <property type="match status" value="1"/>
</dbReference>
<dbReference type="SUPFAM" id="SSF53850">
    <property type="entry name" value="Periplasmic binding protein-like II"/>
    <property type="match status" value="1"/>
</dbReference>
<dbReference type="PANTHER" id="PTHR30290:SF10">
    <property type="entry name" value="PERIPLASMIC OLIGOPEPTIDE-BINDING PROTEIN-RELATED"/>
    <property type="match status" value="1"/>
</dbReference>
<evidence type="ECO:0000313" key="6">
    <source>
        <dbReference type="EMBL" id="TDR23413.1"/>
    </source>
</evidence>
<evidence type="ECO:0000256" key="3">
    <source>
        <dbReference type="ARBA" id="ARBA00022448"/>
    </source>
</evidence>
<dbReference type="GO" id="GO:0030288">
    <property type="term" value="C:outer membrane-bounded periplasmic space"/>
    <property type="evidence" value="ECO:0007669"/>
    <property type="project" value="TreeGrafter"/>
</dbReference>
<dbReference type="OrthoDB" id="9801912at2"/>
<evidence type="ECO:0000256" key="4">
    <source>
        <dbReference type="ARBA" id="ARBA00022729"/>
    </source>
</evidence>
<evidence type="ECO:0000313" key="7">
    <source>
        <dbReference type="Proteomes" id="UP000295724"/>
    </source>
</evidence>
<dbReference type="GO" id="GO:0015833">
    <property type="term" value="P:peptide transport"/>
    <property type="evidence" value="ECO:0007669"/>
    <property type="project" value="TreeGrafter"/>
</dbReference>
<dbReference type="PANTHER" id="PTHR30290">
    <property type="entry name" value="PERIPLASMIC BINDING COMPONENT OF ABC TRANSPORTER"/>
    <property type="match status" value="1"/>
</dbReference>
<dbReference type="PIRSF" id="PIRSF002741">
    <property type="entry name" value="MppA"/>
    <property type="match status" value="1"/>
</dbReference>
<dbReference type="GO" id="GO:1904680">
    <property type="term" value="F:peptide transmembrane transporter activity"/>
    <property type="evidence" value="ECO:0007669"/>
    <property type="project" value="TreeGrafter"/>
</dbReference>
<name>A0A4R6Y013_9GAMM</name>
<organism evidence="6 7">
    <name type="scientific">Marinicella litoralis</name>
    <dbReference type="NCBI Taxonomy" id="644220"/>
    <lineage>
        <taxon>Bacteria</taxon>
        <taxon>Pseudomonadati</taxon>
        <taxon>Pseudomonadota</taxon>
        <taxon>Gammaproteobacteria</taxon>
        <taxon>Lysobacterales</taxon>
        <taxon>Marinicellaceae</taxon>
        <taxon>Marinicella</taxon>
    </lineage>
</organism>
<dbReference type="EMBL" id="SNZB01000001">
    <property type="protein sequence ID" value="TDR23413.1"/>
    <property type="molecule type" value="Genomic_DNA"/>
</dbReference>
<dbReference type="Gene3D" id="3.40.190.10">
    <property type="entry name" value="Periplasmic binding protein-like II"/>
    <property type="match status" value="1"/>
</dbReference>
<gene>
    <name evidence="6" type="ORF">C8D91_0274</name>
</gene>
<evidence type="ECO:0000259" key="5">
    <source>
        <dbReference type="Pfam" id="PF00496"/>
    </source>
</evidence>
<dbReference type="Gene3D" id="3.10.105.10">
    <property type="entry name" value="Dipeptide-binding Protein, Domain 3"/>
    <property type="match status" value="1"/>
</dbReference>
<dbReference type="GO" id="GO:0043190">
    <property type="term" value="C:ATP-binding cassette (ABC) transporter complex"/>
    <property type="evidence" value="ECO:0007669"/>
    <property type="project" value="InterPro"/>
</dbReference>